<organism evidence="4 5">
    <name type="scientific">Amycolatopsis mongoliensis</name>
    <dbReference type="NCBI Taxonomy" id="715475"/>
    <lineage>
        <taxon>Bacteria</taxon>
        <taxon>Bacillati</taxon>
        <taxon>Actinomycetota</taxon>
        <taxon>Actinomycetes</taxon>
        <taxon>Pseudonocardiales</taxon>
        <taxon>Pseudonocardiaceae</taxon>
        <taxon>Amycolatopsis</taxon>
    </lineage>
</organism>
<dbReference type="GO" id="GO:0042602">
    <property type="term" value="F:riboflavin reductase (NADPH) activity"/>
    <property type="evidence" value="ECO:0007669"/>
    <property type="project" value="TreeGrafter"/>
</dbReference>
<keyword evidence="2 4" id="KW-0560">Oxidoreductase</keyword>
<dbReference type="InterPro" id="IPR012349">
    <property type="entry name" value="Split_barrel_FMN-bd"/>
</dbReference>
<dbReference type="Pfam" id="PF01613">
    <property type="entry name" value="Flavin_Reduct"/>
    <property type="match status" value="1"/>
</dbReference>
<feature type="domain" description="Flavin reductase like" evidence="3">
    <location>
        <begin position="17"/>
        <end position="167"/>
    </location>
</feature>
<dbReference type="Gene3D" id="2.30.110.10">
    <property type="entry name" value="Electron Transport, Fmn-binding Protein, Chain A"/>
    <property type="match status" value="1"/>
</dbReference>
<comment type="similarity">
    <text evidence="1">Belongs to the non-flavoprotein flavin reductase family.</text>
</comment>
<dbReference type="Proteomes" id="UP001239397">
    <property type="component" value="Chromosome"/>
</dbReference>
<evidence type="ECO:0000313" key="5">
    <source>
        <dbReference type="Proteomes" id="UP001239397"/>
    </source>
</evidence>
<proteinExistence type="inferred from homology"/>
<dbReference type="GO" id="GO:0010181">
    <property type="term" value="F:FMN binding"/>
    <property type="evidence" value="ECO:0007669"/>
    <property type="project" value="InterPro"/>
</dbReference>
<dbReference type="PANTHER" id="PTHR30466">
    <property type="entry name" value="FLAVIN REDUCTASE"/>
    <property type="match status" value="1"/>
</dbReference>
<name>A0A9Y2JYR3_9PSEU</name>
<dbReference type="PANTHER" id="PTHR30466:SF11">
    <property type="entry name" value="FLAVIN-DEPENDENT MONOOXYGENASE, REDUCTASE SUBUNIT HSAB"/>
    <property type="match status" value="1"/>
</dbReference>
<dbReference type="RefSeq" id="WP_286002038.1">
    <property type="nucleotide sequence ID" value="NZ_CP127295.1"/>
</dbReference>
<accession>A0A9Y2JYR3</accession>
<gene>
    <name evidence="4" type="ORF">QRX60_18630</name>
</gene>
<dbReference type="KEGG" id="amog:QRX60_18630"/>
<evidence type="ECO:0000256" key="1">
    <source>
        <dbReference type="ARBA" id="ARBA00008898"/>
    </source>
</evidence>
<dbReference type="InterPro" id="IPR002563">
    <property type="entry name" value="Flavin_Rdtase-like_dom"/>
</dbReference>
<reference evidence="4 5" key="1">
    <citation type="submission" date="2023-06" db="EMBL/GenBank/DDBJ databases">
        <authorList>
            <person name="Oyuntsetseg B."/>
            <person name="Kim S.B."/>
        </authorList>
    </citation>
    <scope>NUCLEOTIDE SEQUENCE [LARGE SCALE GENOMIC DNA]</scope>
    <source>
        <strain evidence="4 5">4-36</strain>
    </source>
</reference>
<evidence type="ECO:0000259" key="3">
    <source>
        <dbReference type="SMART" id="SM00903"/>
    </source>
</evidence>
<keyword evidence="5" id="KW-1185">Reference proteome</keyword>
<sequence>MAGSAAGRIAVDLRGVMRTFATGVCVATTYVDRPGGRRHDGVTINSLSSVSLVPPLVSICLRLESVFLADVLETGRWAVSILPEGAREIARLLAKDRRQRADALGTLPLSPGPATGALVVDGAGVLECELWNSFDLGDHRLVVGEVVGTDDRRDGPPLLFAHGGYQRLADPGPVPLQDRVSDEWW</sequence>
<dbReference type="EC" id="1.-.-.-" evidence="4"/>
<protein>
    <submittedName>
        <fullName evidence="4">Flavin reductase family protein</fullName>
        <ecNumber evidence="4">1.-.-.-</ecNumber>
    </submittedName>
</protein>
<dbReference type="EMBL" id="CP127295">
    <property type="protein sequence ID" value="WIY05757.1"/>
    <property type="molecule type" value="Genomic_DNA"/>
</dbReference>
<dbReference type="InterPro" id="IPR050268">
    <property type="entry name" value="NADH-dep_flavin_reductase"/>
</dbReference>
<evidence type="ECO:0000313" key="4">
    <source>
        <dbReference type="EMBL" id="WIY05757.1"/>
    </source>
</evidence>
<dbReference type="SUPFAM" id="SSF50475">
    <property type="entry name" value="FMN-binding split barrel"/>
    <property type="match status" value="1"/>
</dbReference>
<dbReference type="AlphaFoldDB" id="A0A9Y2JYR3"/>
<evidence type="ECO:0000256" key="2">
    <source>
        <dbReference type="ARBA" id="ARBA00023002"/>
    </source>
</evidence>
<dbReference type="SMART" id="SM00903">
    <property type="entry name" value="Flavin_Reduct"/>
    <property type="match status" value="1"/>
</dbReference>